<evidence type="ECO:0000313" key="3">
    <source>
        <dbReference type="EMBL" id="PIS39273.1"/>
    </source>
</evidence>
<proteinExistence type="predicted"/>
<feature type="binding site" evidence="2">
    <location>
        <position position="162"/>
    </location>
    <ligand>
        <name>a divalent metal cation</name>
        <dbReference type="ChEBI" id="CHEBI:60240"/>
        <label>2</label>
    </ligand>
</feature>
<feature type="binding site" evidence="2">
    <location>
        <position position="18"/>
    </location>
    <ligand>
        <name>a divalent metal cation</name>
        <dbReference type="ChEBI" id="CHEBI:60240"/>
        <label>1</label>
    </ligand>
</feature>
<dbReference type="PIRSF" id="PIRSF005902">
    <property type="entry name" value="DNase_TatD"/>
    <property type="match status" value="1"/>
</dbReference>
<comment type="caution">
    <text evidence="3">The sequence shown here is derived from an EMBL/GenBank/DDBJ whole genome shotgun (WGS) entry which is preliminary data.</text>
</comment>
<evidence type="ECO:0000256" key="2">
    <source>
        <dbReference type="PIRSR" id="PIRSR005902-1"/>
    </source>
</evidence>
<keyword evidence="1" id="KW-0378">Hydrolase</keyword>
<dbReference type="SUPFAM" id="SSF51556">
    <property type="entry name" value="Metallo-dependent hydrolases"/>
    <property type="match status" value="1"/>
</dbReference>
<feature type="binding site" evidence="2">
    <location>
        <position position="119"/>
    </location>
    <ligand>
        <name>a divalent metal cation</name>
        <dbReference type="ChEBI" id="CHEBI:60240"/>
        <label>1</label>
    </ligand>
</feature>
<dbReference type="GO" id="GO:0046872">
    <property type="term" value="F:metal ion binding"/>
    <property type="evidence" value="ECO:0007669"/>
    <property type="project" value="UniProtKB-KW"/>
</dbReference>
<feature type="binding site" evidence="2">
    <location>
        <position position="241"/>
    </location>
    <ligand>
        <name>a divalent metal cation</name>
        <dbReference type="ChEBI" id="CHEBI:60240"/>
        <label>1</label>
    </ligand>
</feature>
<dbReference type="InterPro" id="IPR032466">
    <property type="entry name" value="Metal_Hydrolase"/>
</dbReference>
<sequence length="242" mass="28226">MFFLKEKKKLMLIDTHAHLNFSAFDKDRNILIEKCLKNNIWMINIGTSYETSKKAIEIAESSPQGIFAAIGLHPINLDTGLVKIKKDLSESESFFLEREFDSEKYEKLAKNKKVVAIGEIGLDYYWKPKTTRKKELFKQKQKDLFLKQLSLAQKLNLPVIFHCRMAHTELFELLKSKIKNKKSKIKGVMHGFVGTLEQLQKYLKMGFYIGFNGIIFKEIEGINFRENIRKTPLERILIETDC</sequence>
<dbReference type="AlphaFoldDB" id="A0A2H0YNC6"/>
<dbReference type="Pfam" id="PF01026">
    <property type="entry name" value="TatD_DNase"/>
    <property type="match status" value="1"/>
</dbReference>
<dbReference type="CDD" id="cd01310">
    <property type="entry name" value="TatD_DNAse"/>
    <property type="match status" value="1"/>
</dbReference>
<name>A0A2H0YNC6_9BACT</name>
<dbReference type="Proteomes" id="UP000230088">
    <property type="component" value="Unassembled WGS sequence"/>
</dbReference>
<feature type="binding site" evidence="2">
    <location>
        <position position="190"/>
    </location>
    <ligand>
        <name>a divalent metal cation</name>
        <dbReference type="ChEBI" id="CHEBI:60240"/>
        <label>2</label>
    </ligand>
</feature>
<dbReference type="GO" id="GO:0016788">
    <property type="term" value="F:hydrolase activity, acting on ester bonds"/>
    <property type="evidence" value="ECO:0007669"/>
    <property type="project" value="InterPro"/>
</dbReference>
<dbReference type="EMBL" id="PEYD01000053">
    <property type="protein sequence ID" value="PIS39273.1"/>
    <property type="molecule type" value="Genomic_DNA"/>
</dbReference>
<gene>
    <name evidence="3" type="ORF">COT33_02865</name>
</gene>
<dbReference type="InterPro" id="IPR001130">
    <property type="entry name" value="TatD-like"/>
</dbReference>
<protein>
    <recommendedName>
        <fullName evidence="5">Hydrolase TatD</fullName>
    </recommendedName>
</protein>
<dbReference type="PROSITE" id="PS01137">
    <property type="entry name" value="TATD_1"/>
    <property type="match status" value="1"/>
</dbReference>
<feature type="non-terminal residue" evidence="3">
    <location>
        <position position="242"/>
    </location>
</feature>
<feature type="binding site" evidence="2">
    <location>
        <position position="16"/>
    </location>
    <ligand>
        <name>a divalent metal cation</name>
        <dbReference type="ChEBI" id="CHEBI:60240"/>
        <label>1</label>
    </ligand>
</feature>
<dbReference type="PANTHER" id="PTHR46124:SF2">
    <property type="entry name" value="D-AMINOACYL-TRNA DEACYLASE"/>
    <property type="match status" value="1"/>
</dbReference>
<dbReference type="InterPro" id="IPR018228">
    <property type="entry name" value="DNase_TatD-rel_CS"/>
</dbReference>
<dbReference type="PANTHER" id="PTHR46124">
    <property type="entry name" value="D-AMINOACYL-TRNA DEACYLASE"/>
    <property type="match status" value="1"/>
</dbReference>
<evidence type="ECO:0000313" key="4">
    <source>
        <dbReference type="Proteomes" id="UP000230088"/>
    </source>
</evidence>
<reference evidence="4" key="1">
    <citation type="submission" date="2017-09" db="EMBL/GenBank/DDBJ databases">
        <title>Depth-based differentiation of microbial function through sediment-hosted aquifers and enrichment of novel symbionts in the deep terrestrial subsurface.</title>
        <authorList>
            <person name="Probst A.J."/>
            <person name="Ladd B."/>
            <person name="Jarett J.K."/>
            <person name="Geller-Mcgrath D.E."/>
            <person name="Sieber C.M.K."/>
            <person name="Emerson J.B."/>
            <person name="Anantharaman K."/>
            <person name="Thomas B.C."/>
            <person name="Malmstrom R."/>
            <person name="Stieglmeier M."/>
            <person name="Klingl A."/>
            <person name="Woyke T."/>
            <person name="Ryan C.M."/>
            <person name="Banfield J.F."/>
        </authorList>
    </citation>
    <scope>NUCLEOTIDE SEQUENCE [LARGE SCALE GENOMIC DNA]</scope>
</reference>
<organism evidence="3 4">
    <name type="scientific">Candidatus Nealsonbacteria bacterium CG08_land_8_20_14_0_20_38_20</name>
    <dbReference type="NCBI Taxonomy" id="1974705"/>
    <lineage>
        <taxon>Bacteria</taxon>
        <taxon>Candidatus Nealsoniibacteriota</taxon>
    </lineage>
</organism>
<keyword evidence="2" id="KW-0479">Metal-binding</keyword>
<evidence type="ECO:0000256" key="1">
    <source>
        <dbReference type="ARBA" id="ARBA00022801"/>
    </source>
</evidence>
<dbReference type="Gene3D" id="3.20.20.140">
    <property type="entry name" value="Metal-dependent hydrolases"/>
    <property type="match status" value="1"/>
</dbReference>
<dbReference type="GO" id="GO:0005829">
    <property type="term" value="C:cytosol"/>
    <property type="evidence" value="ECO:0007669"/>
    <property type="project" value="TreeGrafter"/>
</dbReference>
<evidence type="ECO:0008006" key="5">
    <source>
        <dbReference type="Google" id="ProtNLM"/>
    </source>
</evidence>
<accession>A0A2H0YNC6</accession>